<name>A0A1S3K7A4_LINAN</name>
<dbReference type="RefSeq" id="XP_013418321.1">
    <property type="nucleotide sequence ID" value="XM_013562867.1"/>
</dbReference>
<dbReference type="RefSeq" id="XP_013418329.1">
    <property type="nucleotide sequence ID" value="XM_013562875.1"/>
</dbReference>
<dbReference type="RefSeq" id="XP_013418325.1">
    <property type="nucleotide sequence ID" value="XM_013562871.1"/>
</dbReference>
<evidence type="ECO:0000256" key="4">
    <source>
        <dbReference type="ARBA" id="ARBA00022989"/>
    </source>
</evidence>
<reference evidence="9 10" key="1">
    <citation type="submission" date="2025-04" db="UniProtKB">
        <authorList>
            <consortium name="RefSeq"/>
        </authorList>
    </citation>
    <scope>IDENTIFICATION</scope>
    <source>
        <tissue evidence="9 10">Gonads</tissue>
    </source>
</reference>
<dbReference type="RefSeq" id="XP_013418328.1">
    <property type="nucleotide sequence ID" value="XM_013562874.1"/>
</dbReference>
<gene>
    <name evidence="9 10 11 12 13 14 15 16" type="primary">LOC106179306</name>
</gene>
<evidence type="ECO:0000256" key="2">
    <source>
        <dbReference type="ARBA" id="ARBA00006843"/>
    </source>
</evidence>
<evidence type="ECO:0000313" key="13">
    <source>
        <dbReference type="RefSeq" id="XP_013418325.1"/>
    </source>
</evidence>
<dbReference type="Pfam" id="PF04505">
    <property type="entry name" value="CD225"/>
    <property type="match status" value="1"/>
</dbReference>
<dbReference type="RefSeq" id="XP_013418324.1">
    <property type="nucleotide sequence ID" value="XM_013562870.1"/>
</dbReference>
<evidence type="ECO:0000256" key="6">
    <source>
        <dbReference type="SAM" id="MobiDB-lite"/>
    </source>
</evidence>
<dbReference type="InterPro" id="IPR007593">
    <property type="entry name" value="CD225/Dispanin_fam"/>
</dbReference>
<dbReference type="RefSeq" id="XP_013418322.1">
    <property type="nucleotide sequence ID" value="XM_013562868.1"/>
</dbReference>
<evidence type="ECO:0000256" key="1">
    <source>
        <dbReference type="ARBA" id="ARBA00004370"/>
    </source>
</evidence>
<dbReference type="GO" id="GO:0016020">
    <property type="term" value="C:membrane"/>
    <property type="evidence" value="ECO:0007669"/>
    <property type="project" value="UniProtKB-SubCell"/>
</dbReference>
<keyword evidence="3 7" id="KW-0812">Transmembrane</keyword>
<sequence>MDCNGPASALSLPPPQPSAAPKADAASSSRDCKTLDQLTDGSIHIIAEDDDEDEDPADERTCFETKDRGNAMPYGNTALGATRCTYRYRLPPPKPPPNYLIPALVLTLFNPLLGVPTVAFSLLSIRNFNRTYYQQANEGSTKALIFLIAGVISSTLIAAVVFIAIWQISEESSAQTEVQVSLEVTTLPGKVRVKVGDNTTRRPQESEILLNKTREWLDGIGFNKPKHILKQAGVNGSMHRFRVENVGRLILTNFTDALYRNITLNWLNGNDGRRRPTSMLLKRLNETDMDVP</sequence>
<evidence type="ECO:0000313" key="12">
    <source>
        <dbReference type="RefSeq" id="XP_013418324.1"/>
    </source>
</evidence>
<dbReference type="AlphaFoldDB" id="A0A1S3K7A4"/>
<evidence type="ECO:0000313" key="15">
    <source>
        <dbReference type="RefSeq" id="XP_013418328.1"/>
    </source>
</evidence>
<dbReference type="GeneID" id="106179306"/>
<keyword evidence="8" id="KW-1185">Reference proteome</keyword>
<evidence type="ECO:0000313" key="8">
    <source>
        <dbReference type="Proteomes" id="UP000085678"/>
    </source>
</evidence>
<dbReference type="RefSeq" id="XP_013418323.1">
    <property type="nucleotide sequence ID" value="XM_013562869.1"/>
</dbReference>
<evidence type="ECO:0000256" key="7">
    <source>
        <dbReference type="SAM" id="Phobius"/>
    </source>
</evidence>
<organism evidence="8 12">
    <name type="scientific">Lingula anatina</name>
    <name type="common">Brachiopod</name>
    <name type="synonym">Lingula unguis</name>
    <dbReference type="NCBI Taxonomy" id="7574"/>
    <lineage>
        <taxon>Eukaryota</taxon>
        <taxon>Metazoa</taxon>
        <taxon>Spiralia</taxon>
        <taxon>Lophotrochozoa</taxon>
        <taxon>Brachiopoda</taxon>
        <taxon>Linguliformea</taxon>
        <taxon>Lingulata</taxon>
        <taxon>Lingulida</taxon>
        <taxon>Linguloidea</taxon>
        <taxon>Lingulidae</taxon>
        <taxon>Lingula</taxon>
    </lineage>
</organism>
<proteinExistence type="inferred from homology"/>
<feature type="transmembrane region" description="Helical" evidence="7">
    <location>
        <begin position="144"/>
        <end position="166"/>
    </location>
</feature>
<feature type="transmembrane region" description="Helical" evidence="7">
    <location>
        <begin position="99"/>
        <end position="123"/>
    </location>
</feature>
<dbReference type="RefSeq" id="XP_013418327.1">
    <property type="nucleotide sequence ID" value="XM_013562873.1"/>
</dbReference>
<evidence type="ECO:0000313" key="16">
    <source>
        <dbReference type="RefSeq" id="XP_013418329.1"/>
    </source>
</evidence>
<comment type="subcellular location">
    <subcellularLocation>
        <location evidence="1">Membrane</location>
    </subcellularLocation>
</comment>
<protein>
    <submittedName>
        <fullName evidence="9 10">Uncharacterized protein LOC106179306</fullName>
    </submittedName>
</protein>
<keyword evidence="5 7" id="KW-0472">Membrane</keyword>
<evidence type="ECO:0000313" key="10">
    <source>
        <dbReference type="RefSeq" id="XP_013418322.1"/>
    </source>
</evidence>
<dbReference type="KEGG" id="lak:106179306"/>
<feature type="compositionally biased region" description="Low complexity" evidence="6">
    <location>
        <begin position="1"/>
        <end position="11"/>
    </location>
</feature>
<dbReference type="Proteomes" id="UP000085678">
    <property type="component" value="Unplaced"/>
</dbReference>
<accession>A0A1S3K7A4</accession>
<evidence type="ECO:0000313" key="9">
    <source>
        <dbReference type="RefSeq" id="XP_013418321.1"/>
    </source>
</evidence>
<keyword evidence="4 7" id="KW-1133">Transmembrane helix</keyword>
<comment type="similarity">
    <text evidence="2">Belongs to the CD225/Dispanin family.</text>
</comment>
<evidence type="ECO:0000313" key="14">
    <source>
        <dbReference type="RefSeq" id="XP_013418327.1"/>
    </source>
</evidence>
<evidence type="ECO:0000256" key="3">
    <source>
        <dbReference type="ARBA" id="ARBA00022692"/>
    </source>
</evidence>
<feature type="region of interest" description="Disordered" evidence="6">
    <location>
        <begin position="1"/>
        <end position="31"/>
    </location>
</feature>
<evidence type="ECO:0000313" key="11">
    <source>
        <dbReference type="RefSeq" id="XP_013418323.1"/>
    </source>
</evidence>
<evidence type="ECO:0000256" key="5">
    <source>
        <dbReference type="ARBA" id="ARBA00023136"/>
    </source>
</evidence>
<feature type="compositionally biased region" description="Low complexity" evidence="6">
    <location>
        <begin position="19"/>
        <end position="29"/>
    </location>
</feature>